<reference evidence="1 2" key="1">
    <citation type="submission" date="2018-06" db="EMBL/GenBank/DDBJ databases">
        <authorList>
            <consortium name="Pathogen Informatics"/>
            <person name="Doyle S."/>
        </authorList>
    </citation>
    <scope>NUCLEOTIDE SEQUENCE [LARGE SCALE GENOMIC DNA]</scope>
    <source>
        <strain evidence="1 2">NCTC5050</strain>
    </source>
</reference>
<accession>A0A378AMP2</accession>
<dbReference type="PANTHER" id="PTHR38775:SF1">
    <property type="entry name" value="INNER MEMBRANE PROTEIN"/>
    <property type="match status" value="1"/>
</dbReference>
<evidence type="ECO:0000313" key="2">
    <source>
        <dbReference type="Proteomes" id="UP000255382"/>
    </source>
</evidence>
<dbReference type="Proteomes" id="UP000255382">
    <property type="component" value="Unassembled WGS sequence"/>
</dbReference>
<organism evidence="1 2">
    <name type="scientific">Klebsiella pneumoniae subsp. ozaenae</name>
    <dbReference type="NCBI Taxonomy" id="574"/>
    <lineage>
        <taxon>Bacteria</taxon>
        <taxon>Pseudomonadati</taxon>
        <taxon>Pseudomonadota</taxon>
        <taxon>Gammaproteobacteria</taxon>
        <taxon>Enterobacterales</taxon>
        <taxon>Enterobacteriaceae</taxon>
        <taxon>Klebsiella/Raoultella group</taxon>
        <taxon>Klebsiella</taxon>
        <taxon>Klebsiella pneumoniae complex</taxon>
    </lineage>
</organism>
<protein>
    <submittedName>
        <fullName evidence="1">Membrane protein</fullName>
    </submittedName>
</protein>
<name>A0A378AMP2_KLEPO</name>
<keyword evidence="2" id="KW-1185">Reference proteome</keyword>
<dbReference type="EMBL" id="UGLZ01000005">
    <property type="protein sequence ID" value="STV14581.1"/>
    <property type="molecule type" value="Genomic_DNA"/>
</dbReference>
<gene>
    <name evidence="1" type="ORF">NCTC5050_02733</name>
</gene>
<sequence>MILMHGLQLTLLKATQPKEAPPLSRFEQIRIFIFGVFELVAWQKKLKATLKK</sequence>
<dbReference type="PANTHER" id="PTHR38775">
    <property type="entry name" value="INNER MEMBRANE PROTEIN-RELATED"/>
    <property type="match status" value="1"/>
</dbReference>
<evidence type="ECO:0000313" key="1">
    <source>
        <dbReference type="EMBL" id="STV14581.1"/>
    </source>
</evidence>
<proteinExistence type="predicted"/>
<dbReference type="AlphaFoldDB" id="A0A378AMP2"/>
<dbReference type="InterPro" id="IPR009525">
    <property type="entry name" value="DUF1145"/>
</dbReference>